<protein>
    <submittedName>
        <fullName evidence="1">Uncharacterized protein</fullName>
    </submittedName>
</protein>
<dbReference type="EMBL" id="LAZR01018814">
    <property type="protein sequence ID" value="KKL94879.1"/>
    <property type="molecule type" value="Genomic_DNA"/>
</dbReference>
<sequence length="146" mass="16085">MAKETKDAGEATIKERAVTYLRRREGEHVTTAEVANSLGIHRDQATSALHNLAKRSLPDAVTRVGDGVWVYVSPKTRRVQDATTAQLGEVGQGLRLYLLGRLPGSDGKVMIAADDDGIMYEVRRLESLEDPILIDVRMTPSELVEE</sequence>
<name>A0A0F9G7P0_9ZZZZ</name>
<evidence type="ECO:0000313" key="1">
    <source>
        <dbReference type="EMBL" id="KKL94879.1"/>
    </source>
</evidence>
<reference evidence="1" key="1">
    <citation type="journal article" date="2015" name="Nature">
        <title>Complex archaea that bridge the gap between prokaryotes and eukaryotes.</title>
        <authorList>
            <person name="Spang A."/>
            <person name="Saw J.H."/>
            <person name="Jorgensen S.L."/>
            <person name="Zaremba-Niedzwiedzka K."/>
            <person name="Martijn J."/>
            <person name="Lind A.E."/>
            <person name="van Eijk R."/>
            <person name="Schleper C."/>
            <person name="Guy L."/>
            <person name="Ettema T.J."/>
        </authorList>
    </citation>
    <scope>NUCLEOTIDE SEQUENCE</scope>
</reference>
<organism evidence="1">
    <name type="scientific">marine sediment metagenome</name>
    <dbReference type="NCBI Taxonomy" id="412755"/>
    <lineage>
        <taxon>unclassified sequences</taxon>
        <taxon>metagenomes</taxon>
        <taxon>ecological metagenomes</taxon>
    </lineage>
</organism>
<dbReference type="AlphaFoldDB" id="A0A0F9G7P0"/>
<comment type="caution">
    <text evidence="1">The sequence shown here is derived from an EMBL/GenBank/DDBJ whole genome shotgun (WGS) entry which is preliminary data.</text>
</comment>
<proteinExistence type="predicted"/>
<accession>A0A0F9G7P0</accession>
<gene>
    <name evidence="1" type="ORF">LCGC14_1860240</name>
</gene>